<dbReference type="PROSITE" id="PS00662">
    <property type="entry name" value="T2SP_E"/>
    <property type="match status" value="1"/>
</dbReference>
<dbReference type="InterPro" id="IPR001482">
    <property type="entry name" value="T2SS/T4SS_dom"/>
</dbReference>
<dbReference type="GO" id="GO:0009297">
    <property type="term" value="P:pilus assembly"/>
    <property type="evidence" value="ECO:0007669"/>
    <property type="project" value="InterPro"/>
</dbReference>
<dbReference type="Gene3D" id="3.30.300.160">
    <property type="entry name" value="Type II secretion system, protein E, N-terminal domain"/>
    <property type="match status" value="1"/>
</dbReference>
<dbReference type="CDD" id="cd01129">
    <property type="entry name" value="PulE-GspE-like"/>
    <property type="match status" value="1"/>
</dbReference>
<protein>
    <submittedName>
        <fullName evidence="8">Type 4 fimbrial assembly protein PilB</fullName>
    </submittedName>
</protein>
<dbReference type="PANTHER" id="PTHR30258">
    <property type="entry name" value="TYPE II SECRETION SYSTEM PROTEIN GSPE-RELATED"/>
    <property type="match status" value="1"/>
</dbReference>
<dbReference type="InterPro" id="IPR037257">
    <property type="entry name" value="T2SS_E_N_sf"/>
</dbReference>
<evidence type="ECO:0000256" key="6">
    <source>
        <dbReference type="SAM" id="MobiDB-lite"/>
    </source>
</evidence>
<evidence type="ECO:0000256" key="1">
    <source>
        <dbReference type="ARBA" id="ARBA00004496"/>
    </source>
</evidence>
<feature type="compositionally biased region" description="Basic and acidic residues" evidence="6">
    <location>
        <begin position="36"/>
        <end position="45"/>
    </location>
</feature>
<dbReference type="GO" id="GO:0005886">
    <property type="term" value="C:plasma membrane"/>
    <property type="evidence" value="ECO:0007669"/>
    <property type="project" value="TreeGrafter"/>
</dbReference>
<evidence type="ECO:0000256" key="4">
    <source>
        <dbReference type="ARBA" id="ARBA00022741"/>
    </source>
</evidence>
<dbReference type="FunFam" id="3.30.450.90:FF:000001">
    <property type="entry name" value="Type II secretion system ATPase GspE"/>
    <property type="match status" value="1"/>
</dbReference>
<dbReference type="Pfam" id="PF05157">
    <property type="entry name" value="MshEN"/>
    <property type="match status" value="1"/>
</dbReference>
<evidence type="ECO:0000259" key="7">
    <source>
        <dbReference type="PROSITE" id="PS00662"/>
    </source>
</evidence>
<evidence type="ECO:0000313" key="9">
    <source>
        <dbReference type="Proteomes" id="UP000008707"/>
    </source>
</evidence>
<dbReference type="PANTHER" id="PTHR30258:SF1">
    <property type="entry name" value="PROTEIN TRANSPORT PROTEIN HOFB HOMOLOG"/>
    <property type="match status" value="1"/>
</dbReference>
<dbReference type="GO" id="GO:0005737">
    <property type="term" value="C:cytoplasm"/>
    <property type="evidence" value="ECO:0007669"/>
    <property type="project" value="UniProtKB-SubCell"/>
</dbReference>
<evidence type="ECO:0000256" key="3">
    <source>
        <dbReference type="ARBA" id="ARBA00022490"/>
    </source>
</evidence>
<dbReference type="Gene3D" id="3.30.450.90">
    <property type="match status" value="1"/>
</dbReference>
<reference evidence="9" key="1">
    <citation type="journal article" date="2011" name="Environ. Microbiol.">
        <title>A blueprint of ectoine metabolism from the genome of the industrial producer Halomonas elongata DSM 2581(T).</title>
        <authorList>
            <person name="Schwibbert K."/>
            <person name="Marin-Sanguino A."/>
            <person name="Bagyan I."/>
            <person name="Heidrich G."/>
            <person name="Lentzen G."/>
            <person name="Seitz H."/>
            <person name="Rampp M."/>
            <person name="Schuster S.C."/>
            <person name="Klenk H.P."/>
            <person name="Pfeiffer F."/>
            <person name="Oesterhelt D."/>
            <person name="Kunte H.J."/>
        </authorList>
    </citation>
    <scope>NUCLEOTIDE SEQUENCE [LARGE SCALE GENOMIC DNA]</scope>
    <source>
        <strain evidence="9">ATCC 33173 / DSM 2581 / NBRC 15536 / NCIMB 2198 / 1H9</strain>
    </source>
</reference>
<dbReference type="SUPFAM" id="SSF52540">
    <property type="entry name" value="P-loop containing nucleoside triphosphate hydrolases"/>
    <property type="match status" value="1"/>
</dbReference>
<comment type="similarity">
    <text evidence="2">Belongs to the GSP E family.</text>
</comment>
<evidence type="ECO:0000313" key="8">
    <source>
        <dbReference type="EMBL" id="CBV42853.1"/>
    </source>
</evidence>
<dbReference type="InterPro" id="IPR013374">
    <property type="entry name" value="ATPase_typ4_pilus-assembl_PilB"/>
</dbReference>
<evidence type="ECO:0000256" key="2">
    <source>
        <dbReference type="ARBA" id="ARBA00006611"/>
    </source>
</evidence>
<dbReference type="Pfam" id="PF00437">
    <property type="entry name" value="T2SSE"/>
    <property type="match status" value="1"/>
</dbReference>
<feature type="domain" description="Bacterial type II secretion system protein E" evidence="7">
    <location>
        <begin position="427"/>
        <end position="441"/>
    </location>
</feature>
<keyword evidence="5" id="KW-0067">ATP-binding</keyword>
<comment type="subcellular location">
    <subcellularLocation>
        <location evidence="1">Cytoplasm</location>
    </subcellularLocation>
</comment>
<dbReference type="KEGG" id="hel:HELO_2969"/>
<dbReference type="STRING" id="768066.HELO_2969"/>
<gene>
    <name evidence="8" type="primary">pilB</name>
    <name evidence="8" type="ordered locus">HELO_2969</name>
</gene>
<dbReference type="EMBL" id="FN869568">
    <property type="protein sequence ID" value="CBV42853.1"/>
    <property type="molecule type" value="Genomic_DNA"/>
</dbReference>
<dbReference type="GO" id="GO:0016887">
    <property type="term" value="F:ATP hydrolysis activity"/>
    <property type="evidence" value="ECO:0007669"/>
    <property type="project" value="InterPro"/>
</dbReference>
<dbReference type="AlphaFoldDB" id="E1V424"/>
<sequence>MTPQKASGREHTDCLDSAISSAVSRDVMSDYPACDDMDRNPDRPTDGLGGLARRLVEDGLLDAREARRLEQQARHSGCSLLTLAVDAEAVSAWQAAEAAAREYGLGFVDLDTLEFDELPPVADYPEALLRRLGVLPLRRHGGRLSVAVSQPATLAELDELRFATGLTPEGVLAPRDQLAAWLERYLSSTSGTLAAMARMESISGAPGTSHEEEIPTSSATHDDAPLVAFIDGVLQDAIRHGASDIHFEPYAAHFRIRQRIDGILHDVAHPPFAMRSRIAARLKVMARLDISERRLPQDGAIKWRHLGGPGVDFRVNTMPTVHGEKIVLRLLDPTSAQWNITQLGLTTAQQQLYESALSSPQGMILVTGPTGSGKTVTLYSGLGRLNEASRNICTAEDPVEIKLEGINQVNVQPRIGLDFASTLRAFLRQDPDVMMVGEIRDRETADIAVKASQTGHLVLSTLHTNSAAQTLTRLVDMGIAPFNIADSVSLIIAQRLARRLCERCKRPTRPDHQALLDLGIDARMACRADLHDPVGCGYCTQGFKGRIGLYEVVPIDAAMRERILHRGTATELEEQARRSGQPSLWHDGIDKAMQGLTSLGEVHRVTGNH</sequence>
<evidence type="ECO:0000256" key="5">
    <source>
        <dbReference type="ARBA" id="ARBA00022840"/>
    </source>
</evidence>
<organism evidence="8 9">
    <name type="scientific">Halomonas elongata (strain ATCC 33173 / DSM 2581 / NBRC 15536 / NCIMB 2198 / 1H9)</name>
    <dbReference type="NCBI Taxonomy" id="768066"/>
    <lineage>
        <taxon>Bacteria</taxon>
        <taxon>Pseudomonadati</taxon>
        <taxon>Pseudomonadota</taxon>
        <taxon>Gammaproteobacteria</taxon>
        <taxon>Oceanospirillales</taxon>
        <taxon>Halomonadaceae</taxon>
        <taxon>Halomonas</taxon>
    </lineage>
</organism>
<name>E1V424_HALED</name>
<dbReference type="InterPro" id="IPR027417">
    <property type="entry name" value="P-loop_NTPase"/>
</dbReference>
<dbReference type="Gene3D" id="3.40.50.300">
    <property type="entry name" value="P-loop containing nucleotide triphosphate hydrolases"/>
    <property type="match status" value="1"/>
</dbReference>
<dbReference type="SUPFAM" id="SSF160246">
    <property type="entry name" value="EspE N-terminal domain-like"/>
    <property type="match status" value="1"/>
</dbReference>
<dbReference type="HOGENOM" id="CLU_013446_10_1_6"/>
<keyword evidence="4" id="KW-0547">Nucleotide-binding</keyword>
<accession>E1V424</accession>
<feature type="region of interest" description="Disordered" evidence="6">
    <location>
        <begin position="30"/>
        <end position="50"/>
    </location>
</feature>
<dbReference type="Proteomes" id="UP000008707">
    <property type="component" value="Chromosome"/>
</dbReference>
<dbReference type="InterPro" id="IPR007831">
    <property type="entry name" value="T2SS_GspE_N"/>
</dbReference>
<dbReference type="eggNOG" id="COG2804">
    <property type="taxonomic scope" value="Bacteria"/>
</dbReference>
<proteinExistence type="inferred from homology"/>
<dbReference type="GO" id="GO:0005524">
    <property type="term" value="F:ATP binding"/>
    <property type="evidence" value="ECO:0007669"/>
    <property type="project" value="UniProtKB-KW"/>
</dbReference>
<dbReference type="NCBIfam" id="TIGR02538">
    <property type="entry name" value="type_IV_pilB"/>
    <property type="match status" value="1"/>
</dbReference>
<dbReference type="FunFam" id="3.40.50.300:FF:000398">
    <property type="entry name" value="Type IV pilus assembly ATPase PilB"/>
    <property type="match status" value="1"/>
</dbReference>
<keyword evidence="3" id="KW-0963">Cytoplasm</keyword>